<reference evidence="2" key="1">
    <citation type="submission" date="2020-07" db="EMBL/GenBank/DDBJ databases">
        <title>The High-quality genome of the commercially important snow crab, Chionoecetes opilio.</title>
        <authorList>
            <person name="Jeong J.-H."/>
            <person name="Ryu S."/>
        </authorList>
    </citation>
    <scope>NUCLEOTIDE SEQUENCE</scope>
    <source>
        <strain evidence="2">MADBK_172401_WGS</strain>
        <tissue evidence="2">Digestive gland</tissue>
    </source>
</reference>
<dbReference type="Proteomes" id="UP000770661">
    <property type="component" value="Unassembled WGS sequence"/>
</dbReference>
<evidence type="ECO:0000256" key="1">
    <source>
        <dbReference type="SAM" id="MobiDB-lite"/>
    </source>
</evidence>
<feature type="compositionally biased region" description="Polar residues" evidence="1">
    <location>
        <begin position="73"/>
        <end position="87"/>
    </location>
</feature>
<evidence type="ECO:0000313" key="3">
    <source>
        <dbReference type="Proteomes" id="UP000770661"/>
    </source>
</evidence>
<comment type="caution">
    <text evidence="2">The sequence shown here is derived from an EMBL/GenBank/DDBJ whole genome shotgun (WGS) entry which is preliminary data.</text>
</comment>
<organism evidence="2 3">
    <name type="scientific">Chionoecetes opilio</name>
    <name type="common">Atlantic snow crab</name>
    <name type="synonym">Cancer opilio</name>
    <dbReference type="NCBI Taxonomy" id="41210"/>
    <lineage>
        <taxon>Eukaryota</taxon>
        <taxon>Metazoa</taxon>
        <taxon>Ecdysozoa</taxon>
        <taxon>Arthropoda</taxon>
        <taxon>Crustacea</taxon>
        <taxon>Multicrustacea</taxon>
        <taxon>Malacostraca</taxon>
        <taxon>Eumalacostraca</taxon>
        <taxon>Eucarida</taxon>
        <taxon>Decapoda</taxon>
        <taxon>Pleocyemata</taxon>
        <taxon>Brachyura</taxon>
        <taxon>Eubrachyura</taxon>
        <taxon>Majoidea</taxon>
        <taxon>Majidae</taxon>
        <taxon>Chionoecetes</taxon>
    </lineage>
</organism>
<gene>
    <name evidence="2" type="ORF">GWK47_037950</name>
</gene>
<dbReference type="EMBL" id="JACEEZ010005271">
    <property type="protein sequence ID" value="KAG0725780.1"/>
    <property type="molecule type" value="Genomic_DNA"/>
</dbReference>
<protein>
    <submittedName>
        <fullName evidence="2">Uncharacterized protein</fullName>
    </submittedName>
</protein>
<sequence length="170" mass="18639">MPHSNAGPSSTRLALRQEAGTIATCIETISQETRQICASHRLTLLTSPAAHTLPSPGKTPARLAPPRKRCYHRNTSTNNVASSSPHATASPFPPPQTPQRSSHSFIAVDQLRMFERSWPRHCTPDQVNIAVYLIPPVHPHMLKARLLLTRGADSARDVTSIPRSQTQAFT</sequence>
<dbReference type="AlphaFoldDB" id="A0A8J4YS87"/>
<accession>A0A8J4YS87</accession>
<name>A0A8J4YS87_CHIOP</name>
<feature type="region of interest" description="Disordered" evidence="1">
    <location>
        <begin position="49"/>
        <end position="102"/>
    </location>
</feature>
<keyword evidence="3" id="KW-1185">Reference proteome</keyword>
<proteinExistence type="predicted"/>
<evidence type="ECO:0000313" key="2">
    <source>
        <dbReference type="EMBL" id="KAG0725780.1"/>
    </source>
</evidence>